<dbReference type="GO" id="GO:0005874">
    <property type="term" value="C:microtubule"/>
    <property type="evidence" value="ECO:0007669"/>
    <property type="project" value="UniProtKB-KW"/>
</dbReference>
<keyword evidence="3" id="KW-0963">Cytoplasm</keyword>
<proteinExistence type="inferred from homology"/>
<evidence type="ECO:0000256" key="2">
    <source>
        <dbReference type="ARBA" id="ARBA00023186"/>
    </source>
</evidence>
<dbReference type="InterPro" id="IPR004226">
    <property type="entry name" value="TBCA"/>
</dbReference>
<dbReference type="GO" id="GO:0005829">
    <property type="term" value="C:cytosol"/>
    <property type="evidence" value="ECO:0007669"/>
    <property type="project" value="TreeGrafter"/>
</dbReference>
<dbReference type="InterPro" id="IPR036126">
    <property type="entry name" value="TBCA_sf"/>
</dbReference>
<reference evidence="5" key="1">
    <citation type="submission" date="2021-01" db="EMBL/GenBank/DDBJ databases">
        <authorList>
            <person name="Corre E."/>
            <person name="Pelletier E."/>
            <person name="Niang G."/>
            <person name="Scheremetjew M."/>
            <person name="Finn R."/>
            <person name="Kale V."/>
            <person name="Holt S."/>
            <person name="Cochrane G."/>
            <person name="Meng A."/>
            <person name="Brown T."/>
            <person name="Cohen L."/>
        </authorList>
    </citation>
    <scope>NUCLEOTIDE SEQUENCE</scope>
    <source>
        <strain evidence="5">CCMP443</strain>
    </source>
</reference>
<keyword evidence="2 3" id="KW-0143">Chaperone</keyword>
<gene>
    <name evidence="5" type="ORF">HTEP1355_LOCUS1871</name>
</gene>
<dbReference type="GO" id="GO:0007021">
    <property type="term" value="P:tubulin complex assembly"/>
    <property type="evidence" value="ECO:0007669"/>
    <property type="project" value="UniProtKB-UniRule"/>
</dbReference>
<dbReference type="Pfam" id="PF02970">
    <property type="entry name" value="TBCA"/>
    <property type="match status" value="1"/>
</dbReference>
<comment type="subunit">
    <text evidence="3">Supercomplex made of cofactors A to E. Cofactors A and D function by capturing and stabilizing tubulin in a quasi-native conformation. Cofactor E binds to the cofactor D-tubulin complex; interaction with cofactor C then causes the release of tubulin polypeptides that are committed to the native state.</text>
</comment>
<comment type="subcellular location">
    <subcellularLocation>
        <location evidence="3">Cytoplasm</location>
        <location evidence="3">Cytoskeleton</location>
    </subcellularLocation>
</comment>
<dbReference type="GO" id="GO:0048487">
    <property type="term" value="F:beta-tubulin binding"/>
    <property type="evidence" value="ECO:0007669"/>
    <property type="project" value="InterPro"/>
</dbReference>
<evidence type="ECO:0000256" key="1">
    <source>
        <dbReference type="ARBA" id="ARBA00006806"/>
    </source>
</evidence>
<dbReference type="SUPFAM" id="SSF46988">
    <property type="entry name" value="Tubulin chaperone cofactor A"/>
    <property type="match status" value="1"/>
</dbReference>
<keyword evidence="3" id="KW-0206">Cytoskeleton</keyword>
<comment type="similarity">
    <text evidence="1 3">Belongs to the TBCA family.</text>
</comment>
<dbReference type="AlphaFoldDB" id="A0A7S0V5L4"/>
<keyword evidence="4" id="KW-0175">Coiled coil</keyword>
<dbReference type="PANTHER" id="PTHR21500:SF0">
    <property type="entry name" value="TUBULIN-SPECIFIC CHAPERONE A"/>
    <property type="match status" value="1"/>
</dbReference>
<feature type="coiled-coil region" evidence="4">
    <location>
        <begin position="15"/>
        <end position="83"/>
    </location>
</feature>
<organism evidence="5">
    <name type="scientific">Hemiselmis tepida</name>
    <dbReference type="NCBI Taxonomy" id="464990"/>
    <lineage>
        <taxon>Eukaryota</taxon>
        <taxon>Cryptophyceae</taxon>
        <taxon>Cryptomonadales</taxon>
        <taxon>Hemiselmidaceae</taxon>
        <taxon>Hemiselmis</taxon>
    </lineage>
</organism>
<dbReference type="Gene3D" id="1.20.58.90">
    <property type="match status" value="1"/>
</dbReference>
<evidence type="ECO:0000256" key="3">
    <source>
        <dbReference type="RuleBase" id="RU364030"/>
    </source>
</evidence>
<accession>A0A7S0V5L4</accession>
<dbReference type="PANTHER" id="PTHR21500">
    <property type="entry name" value="TUBULIN-SPECIFIC CHAPERONE A"/>
    <property type="match status" value="1"/>
</dbReference>
<dbReference type="EMBL" id="HBFN01003091">
    <property type="protein sequence ID" value="CAD8780184.1"/>
    <property type="molecule type" value="Transcribed_RNA"/>
</dbReference>
<sequence>MAAAVKNLKIKVGVVKRTAKELTSYEKEISTQTEKVEKMKAEDKPFHDIKQQEEVLKEAQTCHADAKRRLDGAAQDLESLLAEEGEALAAEAELLEEAQALVKQYVVD</sequence>
<evidence type="ECO:0000256" key="4">
    <source>
        <dbReference type="SAM" id="Coils"/>
    </source>
</evidence>
<protein>
    <recommendedName>
        <fullName evidence="3">Tubulin-specific chaperone A</fullName>
    </recommendedName>
</protein>
<keyword evidence="3" id="KW-0493">Microtubule</keyword>
<evidence type="ECO:0000313" key="5">
    <source>
        <dbReference type="EMBL" id="CAD8780184.1"/>
    </source>
</evidence>
<name>A0A7S0V5L4_9CRYP</name>
<dbReference type="GO" id="GO:0007023">
    <property type="term" value="P:post-chaperonin tubulin folding pathway"/>
    <property type="evidence" value="ECO:0007669"/>
    <property type="project" value="UniProtKB-UniRule"/>
</dbReference>